<evidence type="ECO:0008006" key="7">
    <source>
        <dbReference type="Google" id="ProtNLM"/>
    </source>
</evidence>
<feature type="transmembrane region" description="Helical" evidence="5">
    <location>
        <begin position="35"/>
        <end position="56"/>
    </location>
</feature>
<name>A0A7T9DJQ0_9ARCH</name>
<evidence type="ECO:0000256" key="4">
    <source>
        <dbReference type="ARBA" id="ARBA00023136"/>
    </source>
</evidence>
<dbReference type="InterPro" id="IPR019533">
    <property type="entry name" value="Peptidase_S26"/>
</dbReference>
<evidence type="ECO:0000256" key="5">
    <source>
        <dbReference type="SAM" id="Phobius"/>
    </source>
</evidence>
<evidence type="ECO:0000256" key="3">
    <source>
        <dbReference type="ARBA" id="ARBA00022989"/>
    </source>
</evidence>
<sequence length="254" mass="28040">MAVEKKSPSFWEKLDPFYYVDEYLMPLLNPWDNAALSWVIYLVFSFIFAFALYSIIGFALQTASPLVIVVSGSMLPTMARGDVVLLHGVDGAGLNTQEVVLDGIDVAKTSLQDLATMQLLENGVWQLTFKATNQTIQIPKQGNTDIVVYVSKQRGIEIIHRAVVKIRSNGQYYLLTKGDNNISLDQDCGKVDESIPGLISTQKLCPSPYPIPLSLVKGKALGWLPYVGFVKLFLFDDLPGILSGKKVSTFPFGQ</sequence>
<organism evidence="6">
    <name type="scientific">Candidatus Iainarchaeum sp</name>
    <dbReference type="NCBI Taxonomy" id="3101447"/>
    <lineage>
        <taxon>Archaea</taxon>
        <taxon>Candidatus Iainarchaeota</taxon>
        <taxon>Candidatus Iainarchaeia</taxon>
        <taxon>Candidatus Iainarchaeales</taxon>
        <taxon>Candidatus Iainarchaeaceae</taxon>
        <taxon>Candidatus Iainarchaeum</taxon>
    </lineage>
</organism>
<proteinExistence type="predicted"/>
<comment type="subcellular location">
    <subcellularLocation>
        <location evidence="1">Membrane</location>
    </subcellularLocation>
</comment>
<dbReference type="InterPro" id="IPR001733">
    <property type="entry name" value="Peptidase_S26B"/>
</dbReference>
<reference evidence="6" key="1">
    <citation type="submission" date="2020-11" db="EMBL/GenBank/DDBJ databases">
        <title>Connecting structure to function with the recovery of over 1000 high-quality activated sludge metagenome-assembled genomes encoding full-length rRNA genes using long-read sequencing.</title>
        <authorList>
            <person name="Singleton C.M."/>
            <person name="Petriglieri F."/>
            <person name="Kristensen J.M."/>
            <person name="Kirkegaard R.H."/>
            <person name="Michaelsen T.Y."/>
            <person name="Andersen M.H."/>
            <person name="Karst S.M."/>
            <person name="Dueholm M.S."/>
            <person name="Nielsen P.H."/>
            <person name="Albertsen M."/>
        </authorList>
    </citation>
    <scope>NUCLEOTIDE SEQUENCE</scope>
    <source>
        <strain evidence="6">Fred_18-Q3-R57-64_BAT3C.431</strain>
    </source>
</reference>
<keyword evidence="3 5" id="KW-1133">Transmembrane helix</keyword>
<accession>A0A7T9DJQ0</accession>
<evidence type="ECO:0000256" key="1">
    <source>
        <dbReference type="ARBA" id="ARBA00004370"/>
    </source>
</evidence>
<keyword evidence="2 5" id="KW-0812">Transmembrane</keyword>
<dbReference type="CDD" id="cd06530">
    <property type="entry name" value="S26_SPase_I"/>
    <property type="match status" value="1"/>
</dbReference>
<dbReference type="SUPFAM" id="SSF51306">
    <property type="entry name" value="LexA/Signal peptidase"/>
    <property type="match status" value="1"/>
</dbReference>
<evidence type="ECO:0000256" key="2">
    <source>
        <dbReference type="ARBA" id="ARBA00022692"/>
    </source>
</evidence>
<keyword evidence="4 5" id="KW-0472">Membrane</keyword>
<evidence type="ECO:0000313" key="6">
    <source>
        <dbReference type="EMBL" id="QQR92589.1"/>
    </source>
</evidence>
<dbReference type="InterPro" id="IPR036286">
    <property type="entry name" value="LexA/Signal_pep-like_sf"/>
</dbReference>
<dbReference type="GO" id="GO:0006465">
    <property type="term" value="P:signal peptide processing"/>
    <property type="evidence" value="ECO:0007669"/>
    <property type="project" value="InterPro"/>
</dbReference>
<protein>
    <recommendedName>
        <fullName evidence="7">Signal peptidase I</fullName>
    </recommendedName>
</protein>
<dbReference type="GO" id="GO:0004252">
    <property type="term" value="F:serine-type endopeptidase activity"/>
    <property type="evidence" value="ECO:0007669"/>
    <property type="project" value="InterPro"/>
</dbReference>
<dbReference type="EMBL" id="CP064981">
    <property type="protein sequence ID" value="QQR92589.1"/>
    <property type="molecule type" value="Genomic_DNA"/>
</dbReference>
<dbReference type="PANTHER" id="PTHR10806">
    <property type="entry name" value="SIGNAL PEPTIDASE COMPLEX CATALYTIC SUBUNIT SEC11"/>
    <property type="match status" value="1"/>
</dbReference>
<dbReference type="Proteomes" id="UP000596004">
    <property type="component" value="Chromosome"/>
</dbReference>
<dbReference type="PANTHER" id="PTHR10806:SF6">
    <property type="entry name" value="SIGNAL PEPTIDASE COMPLEX CATALYTIC SUBUNIT SEC11"/>
    <property type="match status" value="1"/>
</dbReference>
<dbReference type="AlphaFoldDB" id="A0A7T9DJQ0"/>
<gene>
    <name evidence="6" type="ORF">IPJ89_05590</name>
</gene>
<dbReference type="GO" id="GO:0016020">
    <property type="term" value="C:membrane"/>
    <property type="evidence" value="ECO:0007669"/>
    <property type="project" value="UniProtKB-SubCell"/>
</dbReference>